<evidence type="ECO:0000313" key="3">
    <source>
        <dbReference type="EMBL" id="SHM12095.1"/>
    </source>
</evidence>
<feature type="transmembrane region" description="Helical" evidence="1">
    <location>
        <begin position="119"/>
        <end position="136"/>
    </location>
</feature>
<proteinExistence type="predicted"/>
<accession>A0A1M7G7I6</accession>
<dbReference type="OrthoDB" id="9813149at2"/>
<dbReference type="GO" id="GO:0042802">
    <property type="term" value="F:identical protein binding"/>
    <property type="evidence" value="ECO:0007669"/>
    <property type="project" value="TreeGrafter"/>
</dbReference>
<dbReference type="SUPFAM" id="SSF55874">
    <property type="entry name" value="ATPase domain of HSP90 chaperone/DNA topoisomerase II/histidine kinase"/>
    <property type="match status" value="1"/>
</dbReference>
<evidence type="ECO:0000256" key="1">
    <source>
        <dbReference type="SAM" id="Phobius"/>
    </source>
</evidence>
<dbReference type="Proteomes" id="UP000184394">
    <property type="component" value="Unassembled WGS sequence"/>
</dbReference>
<feature type="transmembrane region" description="Helical" evidence="1">
    <location>
        <begin position="55"/>
        <end position="74"/>
    </location>
</feature>
<keyword evidence="1" id="KW-1133">Transmembrane helix</keyword>
<keyword evidence="1" id="KW-0812">Transmembrane</keyword>
<dbReference type="Gene3D" id="3.30.565.10">
    <property type="entry name" value="Histidine kinase-like ATPase, C-terminal domain"/>
    <property type="match status" value="1"/>
</dbReference>
<sequence>MIFFIQLATLIAFYTYSNVLYEKIYPSKKYHVSFRIIYILLAALIMTYIKTLEIAILNFSFSFLSLIIFNIIFFKPSSKSFLIYDAIIYVIMLIVEMITTFMIAFIIDVPVEKITEKPYSYAATALMDWIIMLALAKCFVSINSEKGINNIRTQEVIMFFGLIIGEILLFTFLIDIISESESRYEIVLILLIFLLLDLYLTYLINRISKAYKTEKELELVTQQSTLQLNAYNKLNEKYIASRRVIHDVRKHIASLEGLITANKADEAGKYRDMLNSELNKLMPRFECDNSILTVVINNKIEAADNMKVDFKVNAEFTQMDFISNLDITAIFSNLLDNAFEACAELPEEKRHVSLSITRRNYFVFIYVENTFAEVNQDVKKQFRSTKKGHQGIGMSNIRNACKKYSGNFNAHTENDMFITEILIPIPDNLANDDMLFKKHINT</sequence>
<feature type="transmembrane region" description="Helical" evidence="1">
    <location>
        <begin position="32"/>
        <end position="49"/>
    </location>
</feature>
<gene>
    <name evidence="3" type="ORF">SAMN04487860_101105</name>
</gene>
<dbReference type="InterPro" id="IPR036890">
    <property type="entry name" value="HATPase_C_sf"/>
</dbReference>
<dbReference type="Pfam" id="PF14501">
    <property type="entry name" value="HATPase_c_5"/>
    <property type="match status" value="1"/>
</dbReference>
<feature type="transmembrane region" description="Helical" evidence="1">
    <location>
        <begin position="156"/>
        <end position="174"/>
    </location>
</feature>
<feature type="domain" description="Sensor histidine kinase NatK-like C-terminal" evidence="2">
    <location>
        <begin position="325"/>
        <end position="424"/>
    </location>
</feature>
<evidence type="ECO:0000259" key="2">
    <source>
        <dbReference type="Pfam" id="PF14501"/>
    </source>
</evidence>
<feature type="transmembrane region" description="Helical" evidence="1">
    <location>
        <begin position="186"/>
        <end position="205"/>
    </location>
</feature>
<dbReference type="InterPro" id="IPR032834">
    <property type="entry name" value="NatK-like_C"/>
</dbReference>
<organism evidence="3 4">
    <name type="scientific">Ruminococcus flavefaciens</name>
    <dbReference type="NCBI Taxonomy" id="1265"/>
    <lineage>
        <taxon>Bacteria</taxon>
        <taxon>Bacillati</taxon>
        <taxon>Bacillota</taxon>
        <taxon>Clostridia</taxon>
        <taxon>Eubacteriales</taxon>
        <taxon>Oscillospiraceae</taxon>
        <taxon>Ruminococcus</taxon>
    </lineage>
</organism>
<dbReference type="EMBL" id="FRCT01000001">
    <property type="protein sequence ID" value="SHM12095.1"/>
    <property type="molecule type" value="Genomic_DNA"/>
</dbReference>
<feature type="transmembrane region" description="Helical" evidence="1">
    <location>
        <begin position="86"/>
        <end position="107"/>
    </location>
</feature>
<dbReference type="PANTHER" id="PTHR40448">
    <property type="entry name" value="TWO-COMPONENT SENSOR HISTIDINE KINASE"/>
    <property type="match status" value="1"/>
</dbReference>
<name>A0A1M7G7I6_RUMFL</name>
<evidence type="ECO:0000313" key="4">
    <source>
        <dbReference type="Proteomes" id="UP000184394"/>
    </source>
</evidence>
<dbReference type="PANTHER" id="PTHR40448:SF1">
    <property type="entry name" value="TWO-COMPONENT SENSOR HISTIDINE KINASE"/>
    <property type="match status" value="1"/>
</dbReference>
<keyword evidence="1" id="KW-0472">Membrane</keyword>
<dbReference type="CDD" id="cd16935">
    <property type="entry name" value="HATPase_AgrC-ComD-like"/>
    <property type="match status" value="1"/>
</dbReference>
<protein>
    <submittedName>
        <fullName evidence="3">GHKL domain-containing protein</fullName>
    </submittedName>
</protein>
<reference evidence="3 4" key="1">
    <citation type="submission" date="2016-11" db="EMBL/GenBank/DDBJ databases">
        <authorList>
            <person name="Jaros S."/>
            <person name="Januszkiewicz K."/>
            <person name="Wedrychowicz H."/>
        </authorList>
    </citation>
    <scope>NUCLEOTIDE SEQUENCE [LARGE SCALE GENOMIC DNA]</scope>
    <source>
        <strain evidence="3 4">Y1</strain>
    </source>
</reference>
<dbReference type="AlphaFoldDB" id="A0A1M7G7I6"/>